<dbReference type="EMBL" id="FCOL02000001">
    <property type="protein sequence ID" value="SAL10289.1"/>
    <property type="molecule type" value="Genomic_DNA"/>
</dbReference>
<dbReference type="Proteomes" id="UP000054925">
    <property type="component" value="Unassembled WGS sequence"/>
</dbReference>
<dbReference type="InterPro" id="IPR036514">
    <property type="entry name" value="SGNH_hydro_sf"/>
</dbReference>
<gene>
    <name evidence="3" type="ORF">AWB67_00010</name>
</gene>
<keyword evidence="1" id="KW-0732">Signal</keyword>
<dbReference type="Gene3D" id="3.40.50.1110">
    <property type="entry name" value="SGNH hydrolase"/>
    <property type="match status" value="1"/>
</dbReference>
<dbReference type="InterPro" id="IPR051532">
    <property type="entry name" value="Ester_Hydrolysis_Enzymes"/>
</dbReference>
<dbReference type="PANTHER" id="PTHR30383:SF29">
    <property type="entry name" value="SGNH HYDROLASE-TYPE ESTERASE DOMAIN-CONTAINING PROTEIN"/>
    <property type="match status" value="1"/>
</dbReference>
<dbReference type="SUPFAM" id="SSF52266">
    <property type="entry name" value="SGNH hydrolase"/>
    <property type="match status" value="1"/>
</dbReference>
<sequence length="238" mass="25436">MSRLLRHALAMILLVASVGVTATAHADELKRVLAFGDSLTWGAQPTKQGKLKRLPTAERWPIAMQTALGKGYVVTEEGLNGRTIDIPNGPTQQPSLDGSEALPGILARGQPFDVVVIMLGSNDVNPQYDRTPARIAEGMGKLVRMVRDMHGGISTLGESPKVLVVAPPPLAENPWSTADDKSRELASAYAKIAEEQHVEFFDAGTVIKTDGVDGVHLSGATQQKLGRALAEKVRSMAQ</sequence>
<reference evidence="3" key="1">
    <citation type="submission" date="2016-01" db="EMBL/GenBank/DDBJ databases">
        <authorList>
            <person name="Peeters C."/>
        </authorList>
    </citation>
    <scope>NUCLEOTIDE SEQUENCE [LARGE SCALE GENOMIC DNA]</scope>
    <source>
        <strain evidence="3">LMG 22937</strain>
    </source>
</reference>
<comment type="caution">
    <text evidence="3">The sequence shown here is derived from an EMBL/GenBank/DDBJ whole genome shotgun (WGS) entry which is preliminary data.</text>
</comment>
<name>A0A158ET72_9BURK</name>
<evidence type="ECO:0000313" key="4">
    <source>
        <dbReference type="Proteomes" id="UP000054925"/>
    </source>
</evidence>
<dbReference type="GO" id="GO:0016788">
    <property type="term" value="F:hydrolase activity, acting on ester bonds"/>
    <property type="evidence" value="ECO:0007669"/>
    <property type="project" value="UniProtKB-ARBA"/>
</dbReference>
<evidence type="ECO:0000259" key="2">
    <source>
        <dbReference type="Pfam" id="PF13472"/>
    </source>
</evidence>
<dbReference type="PANTHER" id="PTHR30383">
    <property type="entry name" value="THIOESTERASE 1/PROTEASE 1/LYSOPHOSPHOLIPASE L1"/>
    <property type="match status" value="1"/>
</dbReference>
<protein>
    <submittedName>
        <fullName evidence="3">Lipolytic protein</fullName>
    </submittedName>
</protein>
<dbReference type="InterPro" id="IPR013830">
    <property type="entry name" value="SGNH_hydro"/>
</dbReference>
<feature type="chain" id="PRO_5011112224" evidence="1">
    <location>
        <begin position="27"/>
        <end position="238"/>
    </location>
</feature>
<feature type="domain" description="SGNH hydrolase-type esterase" evidence="2">
    <location>
        <begin position="34"/>
        <end position="223"/>
    </location>
</feature>
<accession>A0A158ET72</accession>
<dbReference type="RefSeq" id="WP_200822140.1">
    <property type="nucleotide sequence ID" value="NZ_FCOL02000001.1"/>
</dbReference>
<feature type="signal peptide" evidence="1">
    <location>
        <begin position="1"/>
        <end position="26"/>
    </location>
</feature>
<dbReference type="AlphaFoldDB" id="A0A158ET72"/>
<evidence type="ECO:0000256" key="1">
    <source>
        <dbReference type="SAM" id="SignalP"/>
    </source>
</evidence>
<dbReference type="Pfam" id="PF13472">
    <property type="entry name" value="Lipase_GDSL_2"/>
    <property type="match status" value="1"/>
</dbReference>
<evidence type="ECO:0000313" key="3">
    <source>
        <dbReference type="EMBL" id="SAL10289.1"/>
    </source>
</evidence>
<proteinExistence type="predicted"/>
<organism evidence="3 4">
    <name type="scientific">Caballeronia terrestris</name>
    <dbReference type="NCBI Taxonomy" id="1226301"/>
    <lineage>
        <taxon>Bacteria</taxon>
        <taxon>Pseudomonadati</taxon>
        <taxon>Pseudomonadota</taxon>
        <taxon>Betaproteobacteria</taxon>
        <taxon>Burkholderiales</taxon>
        <taxon>Burkholderiaceae</taxon>
        <taxon>Caballeronia</taxon>
    </lineage>
</organism>
<keyword evidence="4" id="KW-1185">Reference proteome</keyword>